<keyword evidence="11" id="KW-1185">Reference proteome</keyword>
<dbReference type="GO" id="GO:0043190">
    <property type="term" value="C:ATP-binding cassette (ABC) transporter complex"/>
    <property type="evidence" value="ECO:0007669"/>
    <property type="project" value="InterPro"/>
</dbReference>
<dbReference type="AlphaFoldDB" id="A0A7W9ZH64"/>
<evidence type="ECO:0000256" key="2">
    <source>
        <dbReference type="ARBA" id="ARBA00010072"/>
    </source>
</evidence>
<feature type="transmembrane region" description="Helical" evidence="8">
    <location>
        <begin position="248"/>
        <end position="268"/>
    </location>
</feature>
<sequence length="380" mass="42367">MSTEYKPHPEDALSHVEEPATVYPVNPPTKSMDLLGWAKSNLFGSVPNTILTLLALFLLVKILPPIVDWAFISSVWSSATPDACRVDGVGACWAVVQNKYRFILFGLYPYEEQWRPVVSTLLYIVAVAVSCNPRFWSRRLLGLWAVVVIGSGILMWGGILGLPYVENEKWGGLPLTLMLSVLGIALAFPLGILAALGRRSSLPVIRSVSVVYIELVRGVPLISVLFMASVMIPLFLPEGVTINKLLRAFIGIVLFTGAYMAEAVRGGLQALPRGQYEAADALGLGYWQKTRLIILPQAIRLVIPPLVNQFISMFKDTSLVFIVGLFDLLNTVKTALTDPLWRPFYVEAYVFTALIYFLFCYFMARYSQYLERHLNTGVRR</sequence>
<feature type="transmembrane region" description="Helical" evidence="8">
    <location>
        <begin position="143"/>
        <end position="165"/>
    </location>
</feature>
<evidence type="ECO:0000256" key="8">
    <source>
        <dbReference type="RuleBase" id="RU363032"/>
    </source>
</evidence>
<feature type="transmembrane region" description="Helical" evidence="8">
    <location>
        <begin position="319"/>
        <end position="336"/>
    </location>
</feature>
<dbReference type="GO" id="GO:0022857">
    <property type="term" value="F:transmembrane transporter activity"/>
    <property type="evidence" value="ECO:0007669"/>
    <property type="project" value="InterPro"/>
</dbReference>
<gene>
    <name evidence="10" type="ORF">FHS48_002418</name>
</gene>
<dbReference type="PANTHER" id="PTHR30614:SF41">
    <property type="entry name" value="INNER MEMBRANE AMINO-ACID ABC TRANSPORTER PERMEASE PROTEIN YHDY"/>
    <property type="match status" value="1"/>
</dbReference>
<dbReference type="RefSeq" id="WP_184263796.1">
    <property type="nucleotide sequence ID" value="NZ_JACIIX010000008.1"/>
</dbReference>
<comment type="caution">
    <text evidence="10">The sequence shown here is derived from an EMBL/GenBank/DDBJ whole genome shotgun (WGS) entry which is preliminary data.</text>
</comment>
<dbReference type="CDD" id="cd06261">
    <property type="entry name" value="TM_PBP2"/>
    <property type="match status" value="1"/>
</dbReference>
<dbReference type="InterPro" id="IPR010065">
    <property type="entry name" value="AA_ABC_transptr_permease_3TM"/>
</dbReference>
<feature type="transmembrane region" description="Helical" evidence="8">
    <location>
        <begin position="177"/>
        <end position="197"/>
    </location>
</feature>
<keyword evidence="5 8" id="KW-0812">Transmembrane</keyword>
<protein>
    <submittedName>
        <fullName evidence="10">General L-amino acid transport system permease protein</fullName>
    </submittedName>
</protein>
<comment type="similarity">
    <text evidence="2">Belongs to the binding-protein-dependent transport system permease family. HisMQ subfamily.</text>
</comment>
<keyword evidence="3 8" id="KW-0813">Transport</keyword>
<dbReference type="InterPro" id="IPR043429">
    <property type="entry name" value="ArtM/GltK/GlnP/TcyL/YhdX-like"/>
</dbReference>
<feature type="domain" description="ABC transmembrane type-1" evidence="9">
    <location>
        <begin position="173"/>
        <end position="367"/>
    </location>
</feature>
<reference evidence="10 11" key="1">
    <citation type="submission" date="2020-08" db="EMBL/GenBank/DDBJ databases">
        <title>Genomic Encyclopedia of Type Strains, Phase IV (KMG-IV): sequencing the most valuable type-strain genomes for metagenomic binning, comparative biology and taxonomic classification.</title>
        <authorList>
            <person name="Goeker M."/>
        </authorList>
    </citation>
    <scope>NUCLEOTIDE SEQUENCE [LARGE SCALE GENOMIC DNA]</scope>
    <source>
        <strain evidence="10 11">DSM 11590</strain>
    </source>
</reference>
<keyword evidence="4" id="KW-1003">Cell membrane</keyword>
<evidence type="ECO:0000256" key="7">
    <source>
        <dbReference type="ARBA" id="ARBA00023136"/>
    </source>
</evidence>
<feature type="transmembrane region" description="Helical" evidence="8">
    <location>
        <begin position="49"/>
        <end position="72"/>
    </location>
</feature>
<dbReference type="SUPFAM" id="SSF161098">
    <property type="entry name" value="MetI-like"/>
    <property type="match status" value="1"/>
</dbReference>
<dbReference type="Gene3D" id="1.10.3720.10">
    <property type="entry name" value="MetI-like"/>
    <property type="match status" value="1"/>
</dbReference>
<keyword evidence="6 8" id="KW-1133">Transmembrane helix</keyword>
<evidence type="ECO:0000256" key="6">
    <source>
        <dbReference type="ARBA" id="ARBA00022989"/>
    </source>
</evidence>
<organism evidence="10 11">
    <name type="scientific">Novispirillum itersonii</name>
    <name type="common">Aquaspirillum itersonii</name>
    <dbReference type="NCBI Taxonomy" id="189"/>
    <lineage>
        <taxon>Bacteria</taxon>
        <taxon>Pseudomonadati</taxon>
        <taxon>Pseudomonadota</taxon>
        <taxon>Alphaproteobacteria</taxon>
        <taxon>Rhodospirillales</taxon>
        <taxon>Novispirillaceae</taxon>
        <taxon>Novispirillum</taxon>
    </lineage>
</organism>
<dbReference type="PROSITE" id="PS50928">
    <property type="entry name" value="ABC_TM1"/>
    <property type="match status" value="1"/>
</dbReference>
<evidence type="ECO:0000313" key="11">
    <source>
        <dbReference type="Proteomes" id="UP000544872"/>
    </source>
</evidence>
<feature type="transmembrane region" description="Helical" evidence="8">
    <location>
        <begin position="114"/>
        <end position="131"/>
    </location>
</feature>
<evidence type="ECO:0000256" key="5">
    <source>
        <dbReference type="ARBA" id="ARBA00022692"/>
    </source>
</evidence>
<accession>A0A7W9ZH64</accession>
<comment type="subcellular location">
    <subcellularLocation>
        <location evidence="1">Cell inner membrane</location>
        <topology evidence="1">Multi-pass membrane protein</topology>
    </subcellularLocation>
    <subcellularLocation>
        <location evidence="8">Cell membrane</location>
        <topology evidence="8">Multi-pass membrane protein</topology>
    </subcellularLocation>
</comment>
<evidence type="ECO:0000256" key="1">
    <source>
        <dbReference type="ARBA" id="ARBA00004429"/>
    </source>
</evidence>
<dbReference type="Proteomes" id="UP000544872">
    <property type="component" value="Unassembled WGS sequence"/>
</dbReference>
<dbReference type="InterPro" id="IPR035906">
    <property type="entry name" value="MetI-like_sf"/>
</dbReference>
<keyword evidence="7 8" id="KW-0472">Membrane</keyword>
<evidence type="ECO:0000256" key="4">
    <source>
        <dbReference type="ARBA" id="ARBA00022475"/>
    </source>
</evidence>
<dbReference type="InterPro" id="IPR000515">
    <property type="entry name" value="MetI-like"/>
</dbReference>
<dbReference type="EMBL" id="JACIIX010000008">
    <property type="protein sequence ID" value="MBB6210988.1"/>
    <property type="molecule type" value="Genomic_DNA"/>
</dbReference>
<evidence type="ECO:0000256" key="3">
    <source>
        <dbReference type="ARBA" id="ARBA00022448"/>
    </source>
</evidence>
<feature type="transmembrane region" description="Helical" evidence="8">
    <location>
        <begin position="218"/>
        <end position="236"/>
    </location>
</feature>
<dbReference type="Pfam" id="PF00528">
    <property type="entry name" value="BPD_transp_1"/>
    <property type="match status" value="1"/>
</dbReference>
<proteinExistence type="inferred from homology"/>
<evidence type="ECO:0000259" key="9">
    <source>
        <dbReference type="PROSITE" id="PS50928"/>
    </source>
</evidence>
<evidence type="ECO:0000313" key="10">
    <source>
        <dbReference type="EMBL" id="MBB6210988.1"/>
    </source>
</evidence>
<feature type="transmembrane region" description="Helical" evidence="8">
    <location>
        <begin position="348"/>
        <end position="364"/>
    </location>
</feature>
<dbReference type="GO" id="GO:0006865">
    <property type="term" value="P:amino acid transport"/>
    <property type="evidence" value="ECO:0007669"/>
    <property type="project" value="TreeGrafter"/>
</dbReference>
<dbReference type="NCBIfam" id="TIGR01726">
    <property type="entry name" value="HEQRo_perm_3TM"/>
    <property type="match status" value="1"/>
</dbReference>
<name>A0A7W9ZH64_NOVIT</name>
<dbReference type="PANTHER" id="PTHR30614">
    <property type="entry name" value="MEMBRANE COMPONENT OF AMINO ACID ABC TRANSPORTER"/>
    <property type="match status" value="1"/>
</dbReference>